<dbReference type="InterPro" id="IPR002048">
    <property type="entry name" value="EF_hand_dom"/>
</dbReference>
<organism evidence="8 9">
    <name type="scientific">Durusdinium trenchii</name>
    <dbReference type="NCBI Taxonomy" id="1381693"/>
    <lineage>
        <taxon>Eukaryota</taxon>
        <taxon>Sar</taxon>
        <taxon>Alveolata</taxon>
        <taxon>Dinophyceae</taxon>
        <taxon>Suessiales</taxon>
        <taxon>Symbiodiniaceae</taxon>
        <taxon>Durusdinium</taxon>
    </lineage>
</organism>
<keyword evidence="5 6" id="KW-0472">Membrane</keyword>
<feature type="transmembrane region" description="Helical" evidence="6">
    <location>
        <begin position="877"/>
        <end position="902"/>
    </location>
</feature>
<keyword evidence="3" id="KW-0106">Calcium</keyword>
<feature type="transmembrane region" description="Helical" evidence="6">
    <location>
        <begin position="304"/>
        <end position="327"/>
    </location>
</feature>
<dbReference type="Gene3D" id="1.10.238.10">
    <property type="entry name" value="EF-hand"/>
    <property type="match status" value="2"/>
</dbReference>
<dbReference type="EMBL" id="CAXAMM010027891">
    <property type="protein sequence ID" value="CAK9061758.1"/>
    <property type="molecule type" value="Genomic_DNA"/>
</dbReference>
<dbReference type="SUPFAM" id="SSF81324">
    <property type="entry name" value="Voltage-gated potassium channels"/>
    <property type="match status" value="3"/>
</dbReference>
<evidence type="ECO:0000256" key="6">
    <source>
        <dbReference type="SAM" id="Phobius"/>
    </source>
</evidence>
<feature type="transmembrane region" description="Helical" evidence="6">
    <location>
        <begin position="185"/>
        <end position="209"/>
    </location>
</feature>
<dbReference type="InterPro" id="IPR005821">
    <property type="entry name" value="Ion_trans_dom"/>
</dbReference>
<evidence type="ECO:0000256" key="5">
    <source>
        <dbReference type="ARBA" id="ARBA00023136"/>
    </source>
</evidence>
<keyword evidence="8" id="KW-0813">Transport</keyword>
<keyword evidence="2 6" id="KW-0812">Transmembrane</keyword>
<evidence type="ECO:0000256" key="4">
    <source>
        <dbReference type="ARBA" id="ARBA00022989"/>
    </source>
</evidence>
<dbReference type="GO" id="GO:0034220">
    <property type="term" value="P:monoatomic ion transmembrane transport"/>
    <property type="evidence" value="ECO:0007669"/>
    <property type="project" value="UniProtKB-KW"/>
</dbReference>
<comment type="subcellular location">
    <subcellularLocation>
        <location evidence="1">Membrane</location>
        <topology evidence="1">Multi-pass membrane protein</topology>
    </subcellularLocation>
</comment>
<feature type="transmembrane region" description="Helical" evidence="6">
    <location>
        <begin position="339"/>
        <end position="360"/>
    </location>
</feature>
<keyword evidence="8" id="KW-0406">Ion transport</keyword>
<evidence type="ECO:0000259" key="7">
    <source>
        <dbReference type="PROSITE" id="PS50222"/>
    </source>
</evidence>
<feature type="transmembrane region" description="Helical" evidence="6">
    <location>
        <begin position="116"/>
        <end position="135"/>
    </location>
</feature>
<feature type="domain" description="EF-hand" evidence="7">
    <location>
        <begin position="440"/>
        <end position="467"/>
    </location>
</feature>
<comment type="caution">
    <text evidence="8">The sequence shown here is derived from an EMBL/GenBank/DDBJ whole genome shotgun (WGS) entry which is preliminary data.</text>
</comment>
<dbReference type="Gene3D" id="1.20.120.350">
    <property type="entry name" value="Voltage-gated potassium channels. Chain C"/>
    <property type="match status" value="3"/>
</dbReference>
<dbReference type="InterPro" id="IPR043203">
    <property type="entry name" value="VGCC_Ca_Na"/>
</dbReference>
<feature type="transmembrane region" description="Helical" evidence="6">
    <location>
        <begin position="801"/>
        <end position="824"/>
    </location>
</feature>
<accession>A0ABP0NEC2</accession>
<feature type="transmembrane region" description="Helical" evidence="6">
    <location>
        <begin position="1157"/>
        <end position="1182"/>
    </location>
</feature>
<evidence type="ECO:0000256" key="3">
    <source>
        <dbReference type="ARBA" id="ARBA00022837"/>
    </source>
</evidence>
<reference evidence="8 9" key="1">
    <citation type="submission" date="2024-02" db="EMBL/GenBank/DDBJ databases">
        <authorList>
            <person name="Chen Y."/>
            <person name="Shah S."/>
            <person name="Dougan E. K."/>
            <person name="Thang M."/>
            <person name="Chan C."/>
        </authorList>
    </citation>
    <scope>NUCLEOTIDE SEQUENCE [LARGE SCALE GENOMIC DNA]</scope>
</reference>
<feature type="transmembrane region" description="Helical" evidence="6">
    <location>
        <begin position="155"/>
        <end position="173"/>
    </location>
</feature>
<proteinExistence type="predicted"/>
<dbReference type="PANTHER" id="PTHR10037">
    <property type="entry name" value="VOLTAGE-GATED CATION CHANNEL CALCIUM AND SODIUM"/>
    <property type="match status" value="1"/>
</dbReference>
<dbReference type="PROSITE" id="PS50222">
    <property type="entry name" value="EF_HAND_2"/>
    <property type="match status" value="1"/>
</dbReference>
<evidence type="ECO:0000313" key="8">
    <source>
        <dbReference type="EMBL" id="CAK9061758.1"/>
    </source>
</evidence>
<keyword evidence="8" id="KW-0407">Ion channel</keyword>
<dbReference type="InterPro" id="IPR027359">
    <property type="entry name" value="Volt_channel_dom_sf"/>
</dbReference>
<dbReference type="SUPFAM" id="SSF47473">
    <property type="entry name" value="EF-hand"/>
    <property type="match status" value="2"/>
</dbReference>
<dbReference type="PANTHER" id="PTHR10037:SF62">
    <property type="entry name" value="SODIUM CHANNEL PROTEIN 60E"/>
    <property type="match status" value="1"/>
</dbReference>
<gene>
    <name evidence="8" type="ORF">SCF082_LOCUS32289</name>
</gene>
<evidence type="ECO:0000256" key="2">
    <source>
        <dbReference type="ARBA" id="ARBA00022692"/>
    </source>
</evidence>
<evidence type="ECO:0000256" key="1">
    <source>
        <dbReference type="ARBA" id="ARBA00004141"/>
    </source>
</evidence>
<dbReference type="Gene3D" id="1.10.287.70">
    <property type="match status" value="2"/>
</dbReference>
<name>A0ABP0NEC2_9DINO</name>
<feature type="transmembrane region" description="Helical" evidence="6">
    <location>
        <begin position="697"/>
        <end position="715"/>
    </location>
</feature>
<evidence type="ECO:0000313" key="9">
    <source>
        <dbReference type="Proteomes" id="UP001642464"/>
    </source>
</evidence>
<keyword evidence="9" id="KW-1185">Reference proteome</keyword>
<dbReference type="InterPro" id="IPR018247">
    <property type="entry name" value="EF_Hand_1_Ca_BS"/>
</dbReference>
<dbReference type="PROSITE" id="PS00018">
    <property type="entry name" value="EF_HAND_1"/>
    <property type="match status" value="2"/>
</dbReference>
<dbReference type="InterPro" id="IPR011992">
    <property type="entry name" value="EF-hand-dom_pair"/>
</dbReference>
<feature type="transmembrane region" description="Helical" evidence="6">
    <location>
        <begin position="659"/>
        <end position="677"/>
    </location>
</feature>
<protein>
    <recommendedName>
        <fullName evidence="7">EF-hand domain-containing protein</fullName>
    </recommendedName>
</protein>
<sequence length="1425" mass="158768">MVNANAEPSSLPVARTPSALNLARSITLGTGTGSMGSAGSGMATLDPRGLNSPGVVPKSPGEQSLAPSLFTSYSQDDMLAKLDASKAQSPRISETNEDCETPIKRVTCLQRITRHVGFDIFFGVVVVTNAIFIGIDVQTNVGNESTERPVGILAVRYFYTVAFTTEILLRLAAEGRRFLGSEQRMWNLFDTVIVMAAWLEVGIDIARIFSNTSDLESIEGVSSLRAFRILRLTRILKTAQVIRVLRFVMALRTLVTSILSTLKALFWALLLLFLIIYIFALVFTQAMDDDLKDQGAAHLDDQSYKYFGSLFHSMLSLFMSIAGGVSWEDVIEPLMRISHVWTLAFLFYVAFTYFAVLNVVTASFCQSAIESAQQDHATVVQSMLENKEAHLEKMRAVFSEIASSGDGGITFPMLEEKIHSPTVRGYLETLGLDVWDPWSFFKLLDTDGGGSIEIEEFFMGCLRLGGDARAMDVGKVLQDQQWLIRNQGKFQAFVEGEIRGISELLSYLIESAGHKTMPSDRHGADRSDMTTLLTQQHHEMMEALRSQDVKLNQLLASPSRRSSSIIEDVAVDGPFSSSSSHLLPALPQLEGAAVNNSPGSSSKSPQMFQSYTSHDLRLREDATEAHNKEETRKRVSVYHYGYSEEPKLSLVKRIAGSPAFDAFFAGVVLVNAIFIGIEVQFEVTNPDSTVESALRIFQYMFAGLFSLELLIRISAGGIRIFCSEDWFWSLLDLGIVLTSAWEIVVHIFEGQLEGAVGVSSLKALRIIRLTRVFKTAQVMRIFRFVIALRTLVRSIMHTLKALIWAMLLLTLIVYVFAVLFTQIVDGAEKDLGVDAPEMANSTRYFGSLPQTMLSLFMSITGGVSWEAVIEPLTFISPVWSLVFLFYISFIYFAVLNVVTGVFCQSAIESAQNDHLTVAQSLIDNKEAHVERLRTLFAELGAGDEAGITFYAFEEKMHDPAVREYFETLGINVYDAWSFFKLLDADGGGFVEPEASDRVKAEEDDPQEDYTTFAAFDEQLKLGTLSVDAKLSRKKFANARGQSTFTNASHQRCRKNSWVSELVRHPGFDAFFACVVVTNAVFIGIDLEVSLKHSDPRPLGLQIGQYFYTVLFTCELALRMSADGYQFFCTDDWIMRLFRFVMALRTMITSIASTLKSLFWATVLLTLIIYVFAVTATFCQSAIDSAKSDHTMMVQSILDDKEAHLEKIRALFSKMSSQEHGGITYAMFHDKINTPAVQEYFATLGLDVWDAWSFFKLLDADAGGSVEIEEFLMGCLRLRGQATAIDVGKILQDQEWMIKSQDKFYRYMDRAIQKIKMEVCQQLFVAIGASTRVEGLLRNSYKTSFRMPTPGMTLPAKDDAVLRAMQQAADFRKIATKGESSKLRQTKAAAALTQENLPTEGLPHASDYNPKVTVWRALSRPQEPVG</sequence>
<keyword evidence="4 6" id="KW-1133">Transmembrane helix</keyword>
<dbReference type="Pfam" id="PF00520">
    <property type="entry name" value="Ion_trans"/>
    <property type="match status" value="2"/>
</dbReference>
<feature type="transmembrane region" description="Helical" evidence="6">
    <location>
        <begin position="264"/>
        <end position="283"/>
    </location>
</feature>
<dbReference type="Proteomes" id="UP001642464">
    <property type="component" value="Unassembled WGS sequence"/>
</dbReference>